<evidence type="ECO:0000313" key="3">
    <source>
        <dbReference type="Proteomes" id="UP000323671"/>
    </source>
</evidence>
<gene>
    <name evidence="2" type="ORF">OTERR_05050</name>
</gene>
<keyword evidence="3" id="KW-1185">Reference proteome</keyword>
<dbReference type="Pfam" id="PF07963">
    <property type="entry name" value="N_methyl"/>
    <property type="match status" value="1"/>
</dbReference>
<dbReference type="NCBIfam" id="TIGR02532">
    <property type="entry name" value="IV_pilin_GFxxxE"/>
    <property type="match status" value="1"/>
</dbReference>
<feature type="transmembrane region" description="Helical" evidence="1">
    <location>
        <begin position="12"/>
        <end position="33"/>
    </location>
</feature>
<accession>A0A5C1E4Y3</accession>
<dbReference type="SUPFAM" id="SSF54523">
    <property type="entry name" value="Pili subunits"/>
    <property type="match status" value="1"/>
</dbReference>
<organism evidence="2 3">
    <name type="scientific">Oryzomicrobium terrae</name>
    <dbReference type="NCBI Taxonomy" id="1735038"/>
    <lineage>
        <taxon>Bacteria</taxon>
        <taxon>Pseudomonadati</taxon>
        <taxon>Pseudomonadota</taxon>
        <taxon>Betaproteobacteria</taxon>
        <taxon>Rhodocyclales</taxon>
        <taxon>Rhodocyclaceae</taxon>
        <taxon>Oryzomicrobium</taxon>
    </lineage>
</organism>
<dbReference type="Proteomes" id="UP000323671">
    <property type="component" value="Chromosome"/>
</dbReference>
<reference evidence="2 3" key="1">
    <citation type="submission" date="2017-07" db="EMBL/GenBank/DDBJ databases">
        <title>Complete genome sequence of Oryzomicrobium terrae TPP412.</title>
        <authorList>
            <person name="Chiu L.-W."/>
            <person name="Lo K.-J."/>
            <person name="Tsai Y.-M."/>
            <person name="Lin S.-S."/>
            <person name="Kuo C.-H."/>
            <person name="Liu C.-T."/>
        </authorList>
    </citation>
    <scope>NUCLEOTIDE SEQUENCE [LARGE SCALE GENOMIC DNA]</scope>
    <source>
        <strain evidence="2 3">TPP412</strain>
    </source>
</reference>
<evidence type="ECO:0008006" key="4">
    <source>
        <dbReference type="Google" id="ProtNLM"/>
    </source>
</evidence>
<dbReference type="AlphaFoldDB" id="A0A5C1E4Y3"/>
<keyword evidence="1" id="KW-0812">Transmembrane</keyword>
<dbReference type="InterPro" id="IPR045584">
    <property type="entry name" value="Pilin-like"/>
</dbReference>
<dbReference type="InterPro" id="IPR012902">
    <property type="entry name" value="N_methyl_site"/>
</dbReference>
<keyword evidence="1" id="KW-1133">Transmembrane helix</keyword>
<proteinExistence type="predicted"/>
<dbReference type="EMBL" id="CP022579">
    <property type="protein sequence ID" value="QEL63981.1"/>
    <property type="molecule type" value="Genomic_DNA"/>
</dbReference>
<dbReference type="RefSeq" id="WP_223115986.1">
    <property type="nucleotide sequence ID" value="NZ_CP022579.1"/>
</dbReference>
<dbReference type="KEGG" id="otr:OTERR_05050"/>
<dbReference type="Gene3D" id="3.30.700.10">
    <property type="entry name" value="Glycoprotein, Type 4 Pilin"/>
    <property type="match status" value="1"/>
</dbReference>
<sequence length="175" mass="19274">MRRVVPLRPARGFTLLELLVVVAIVAVLGSVGLDRFWHLQEQAERAAMEQSLLGLKFALRIQMAAASAAQDPARLRRVADGNPFDWLEERPANYAGEVSPAVPEVPPGSWMFDRGHAEVLYRARRHASLEGADGAVLRFQLRPLDAAGRPVAQGAGFASMVLAPQGAYRWFERSF</sequence>
<keyword evidence="1" id="KW-0472">Membrane</keyword>
<name>A0A5C1E4Y3_9RHOO</name>
<protein>
    <recommendedName>
        <fullName evidence="4">Prepilin-type N-terminal cleavage/methylation domain-containing protein</fullName>
    </recommendedName>
</protein>
<evidence type="ECO:0000313" key="2">
    <source>
        <dbReference type="EMBL" id="QEL63981.1"/>
    </source>
</evidence>
<evidence type="ECO:0000256" key="1">
    <source>
        <dbReference type="SAM" id="Phobius"/>
    </source>
</evidence>